<feature type="domain" description="HTH hxlR-type" evidence="5">
    <location>
        <begin position="22"/>
        <end position="114"/>
    </location>
</feature>
<evidence type="ECO:0000256" key="3">
    <source>
        <dbReference type="ARBA" id="ARBA00023163"/>
    </source>
</evidence>
<dbReference type="CDD" id="cd00090">
    <property type="entry name" value="HTH_ARSR"/>
    <property type="match status" value="1"/>
</dbReference>
<protein>
    <submittedName>
        <fullName evidence="6">Transcriptional regulator</fullName>
    </submittedName>
</protein>
<dbReference type="InterPro" id="IPR002577">
    <property type="entry name" value="HTH_HxlR"/>
</dbReference>
<keyword evidence="3" id="KW-0804">Transcription</keyword>
<evidence type="ECO:0000256" key="4">
    <source>
        <dbReference type="SAM" id="MobiDB-lite"/>
    </source>
</evidence>
<keyword evidence="1" id="KW-0805">Transcription regulation</keyword>
<dbReference type="SUPFAM" id="SSF46785">
    <property type="entry name" value="Winged helix' DNA-binding domain"/>
    <property type="match status" value="1"/>
</dbReference>
<evidence type="ECO:0000313" key="6">
    <source>
        <dbReference type="EMBL" id="KXO91120.1"/>
    </source>
</evidence>
<proteinExistence type="predicted"/>
<dbReference type="Proteomes" id="UP000070409">
    <property type="component" value="Unassembled WGS sequence"/>
</dbReference>
<dbReference type="RefSeq" id="WP_068746523.1">
    <property type="nucleotide sequence ID" value="NZ_LSRE01000044.1"/>
</dbReference>
<evidence type="ECO:0000256" key="1">
    <source>
        <dbReference type="ARBA" id="ARBA00023015"/>
    </source>
</evidence>
<feature type="region of interest" description="Disordered" evidence="4">
    <location>
        <begin position="1"/>
        <end position="20"/>
    </location>
</feature>
<dbReference type="InterPro" id="IPR036388">
    <property type="entry name" value="WH-like_DNA-bd_sf"/>
</dbReference>
<dbReference type="Pfam" id="PF01638">
    <property type="entry name" value="HxlR"/>
    <property type="match status" value="1"/>
</dbReference>
<feature type="compositionally biased region" description="Basic and acidic residues" evidence="4">
    <location>
        <begin position="1"/>
        <end position="10"/>
    </location>
</feature>
<reference evidence="6 7" key="1">
    <citation type="submission" date="2016-02" db="EMBL/GenBank/DDBJ databases">
        <authorList>
            <person name="Teng J.L."/>
            <person name="Tang Y."/>
            <person name="Huang Y."/>
            <person name="Guo F."/>
            <person name="Wei W."/>
            <person name="Chen J.H."/>
            <person name="Wong S.Y."/>
            <person name="Lau S.K."/>
            <person name="Woo P.C."/>
        </authorList>
    </citation>
    <scope>NUCLEOTIDE SEQUENCE [LARGE SCALE GENOMIC DNA]</scope>
    <source>
        <strain evidence="6 7">JCM 13375</strain>
    </source>
</reference>
<evidence type="ECO:0000259" key="5">
    <source>
        <dbReference type="PROSITE" id="PS51118"/>
    </source>
</evidence>
<evidence type="ECO:0000313" key="7">
    <source>
        <dbReference type="Proteomes" id="UP000070409"/>
    </source>
</evidence>
<dbReference type="PANTHER" id="PTHR33204">
    <property type="entry name" value="TRANSCRIPTIONAL REGULATOR, MARR FAMILY"/>
    <property type="match status" value="1"/>
</dbReference>
<dbReference type="InterPro" id="IPR011991">
    <property type="entry name" value="ArsR-like_HTH"/>
</dbReference>
<gene>
    <name evidence="6" type="ORF">AXK61_05975</name>
</gene>
<dbReference type="Gene3D" id="1.10.10.10">
    <property type="entry name" value="Winged helix-like DNA-binding domain superfamily/Winged helix DNA-binding domain"/>
    <property type="match status" value="1"/>
</dbReference>
<keyword evidence="7" id="KW-1185">Reference proteome</keyword>
<evidence type="ECO:0000256" key="2">
    <source>
        <dbReference type="ARBA" id="ARBA00023125"/>
    </source>
</evidence>
<keyword evidence="2" id="KW-0238">DNA-binding</keyword>
<dbReference type="PANTHER" id="PTHR33204:SF37">
    <property type="entry name" value="HTH-TYPE TRANSCRIPTIONAL REGULATOR YODB"/>
    <property type="match status" value="1"/>
</dbReference>
<dbReference type="PROSITE" id="PS51118">
    <property type="entry name" value="HTH_HXLR"/>
    <property type="match status" value="1"/>
</dbReference>
<dbReference type="EMBL" id="LSRE01000044">
    <property type="protein sequence ID" value="KXO91120.1"/>
    <property type="molecule type" value="Genomic_DNA"/>
</dbReference>
<comment type="caution">
    <text evidence="6">The sequence shown here is derived from an EMBL/GenBank/DDBJ whole genome shotgun (WGS) entry which is preliminary data.</text>
</comment>
<name>A0A137YYV5_9ACTN</name>
<dbReference type="InterPro" id="IPR036390">
    <property type="entry name" value="WH_DNA-bd_sf"/>
</dbReference>
<organism evidence="6 7">
    <name type="scientific">Tsukamurella pseudospumae</name>
    <dbReference type="NCBI Taxonomy" id="239498"/>
    <lineage>
        <taxon>Bacteria</taxon>
        <taxon>Bacillati</taxon>
        <taxon>Actinomycetota</taxon>
        <taxon>Actinomycetes</taxon>
        <taxon>Mycobacteriales</taxon>
        <taxon>Tsukamurellaceae</taxon>
        <taxon>Tsukamurella</taxon>
    </lineage>
</organism>
<accession>A0A137YYV5</accession>
<sequence>MDHDDVDRPLPGRPVRGSDSGRPMMAALDLFGRRWALRIVWELRFGRARFSELRTAIEGISSSTLSQRLSELTAAHIVTQTADGAYRLSYQGKALLIALGPLELWAQAWARGVRDDAEEGPADQA</sequence>